<dbReference type="EMBL" id="MU117975">
    <property type="protein sequence ID" value="KAF9651443.1"/>
    <property type="molecule type" value="Genomic_DNA"/>
</dbReference>
<protein>
    <submittedName>
        <fullName evidence="1">Uncharacterized protein</fullName>
    </submittedName>
</protein>
<organism evidence="1 2">
    <name type="scientific">Thelephora ganbajun</name>
    <name type="common">Ganba fungus</name>
    <dbReference type="NCBI Taxonomy" id="370292"/>
    <lineage>
        <taxon>Eukaryota</taxon>
        <taxon>Fungi</taxon>
        <taxon>Dikarya</taxon>
        <taxon>Basidiomycota</taxon>
        <taxon>Agaricomycotina</taxon>
        <taxon>Agaricomycetes</taxon>
        <taxon>Thelephorales</taxon>
        <taxon>Thelephoraceae</taxon>
        <taxon>Thelephora</taxon>
    </lineage>
</organism>
<reference evidence="1" key="2">
    <citation type="journal article" date="2020" name="Nat. Commun.">
        <title>Large-scale genome sequencing of mycorrhizal fungi provides insights into the early evolution of symbiotic traits.</title>
        <authorList>
            <person name="Miyauchi S."/>
            <person name="Kiss E."/>
            <person name="Kuo A."/>
            <person name="Drula E."/>
            <person name="Kohler A."/>
            <person name="Sanchez-Garcia M."/>
            <person name="Morin E."/>
            <person name="Andreopoulos B."/>
            <person name="Barry K.W."/>
            <person name="Bonito G."/>
            <person name="Buee M."/>
            <person name="Carver A."/>
            <person name="Chen C."/>
            <person name="Cichocki N."/>
            <person name="Clum A."/>
            <person name="Culley D."/>
            <person name="Crous P.W."/>
            <person name="Fauchery L."/>
            <person name="Girlanda M."/>
            <person name="Hayes R.D."/>
            <person name="Keri Z."/>
            <person name="LaButti K."/>
            <person name="Lipzen A."/>
            <person name="Lombard V."/>
            <person name="Magnuson J."/>
            <person name="Maillard F."/>
            <person name="Murat C."/>
            <person name="Nolan M."/>
            <person name="Ohm R.A."/>
            <person name="Pangilinan J."/>
            <person name="Pereira M.F."/>
            <person name="Perotto S."/>
            <person name="Peter M."/>
            <person name="Pfister S."/>
            <person name="Riley R."/>
            <person name="Sitrit Y."/>
            <person name="Stielow J.B."/>
            <person name="Szollosi G."/>
            <person name="Zifcakova L."/>
            <person name="Stursova M."/>
            <person name="Spatafora J.W."/>
            <person name="Tedersoo L."/>
            <person name="Vaario L.M."/>
            <person name="Yamada A."/>
            <person name="Yan M."/>
            <person name="Wang P."/>
            <person name="Xu J."/>
            <person name="Bruns T."/>
            <person name="Baldrian P."/>
            <person name="Vilgalys R."/>
            <person name="Dunand C."/>
            <person name="Henrissat B."/>
            <person name="Grigoriev I.V."/>
            <person name="Hibbett D."/>
            <person name="Nagy L.G."/>
            <person name="Martin F.M."/>
        </authorList>
    </citation>
    <scope>NUCLEOTIDE SEQUENCE</scope>
    <source>
        <strain evidence="1">P2</strain>
    </source>
</reference>
<comment type="caution">
    <text evidence="1">The sequence shown here is derived from an EMBL/GenBank/DDBJ whole genome shotgun (WGS) entry which is preliminary data.</text>
</comment>
<dbReference type="Proteomes" id="UP000886501">
    <property type="component" value="Unassembled WGS sequence"/>
</dbReference>
<name>A0ACB6ZQ52_THEGA</name>
<proteinExistence type="predicted"/>
<accession>A0ACB6ZQ52</accession>
<gene>
    <name evidence="1" type="ORF">BDM02DRAFT_3090981</name>
</gene>
<sequence>MSGYNVLFVLVIVAALMVTSWVFTPKGPNQTLIRTGSLLALTCCYLMWMITYMAQLHPLIGAHNHR</sequence>
<evidence type="ECO:0000313" key="2">
    <source>
        <dbReference type="Proteomes" id="UP000886501"/>
    </source>
</evidence>
<reference evidence="1" key="1">
    <citation type="submission" date="2019-10" db="EMBL/GenBank/DDBJ databases">
        <authorList>
            <consortium name="DOE Joint Genome Institute"/>
            <person name="Kuo A."/>
            <person name="Miyauchi S."/>
            <person name="Kiss E."/>
            <person name="Drula E."/>
            <person name="Kohler A."/>
            <person name="Sanchez-Garcia M."/>
            <person name="Andreopoulos B."/>
            <person name="Barry K.W."/>
            <person name="Bonito G."/>
            <person name="Buee M."/>
            <person name="Carver A."/>
            <person name="Chen C."/>
            <person name="Cichocki N."/>
            <person name="Clum A."/>
            <person name="Culley D."/>
            <person name="Crous P.W."/>
            <person name="Fauchery L."/>
            <person name="Girlanda M."/>
            <person name="Hayes R."/>
            <person name="Keri Z."/>
            <person name="Labutti K."/>
            <person name="Lipzen A."/>
            <person name="Lombard V."/>
            <person name="Magnuson J."/>
            <person name="Maillard F."/>
            <person name="Morin E."/>
            <person name="Murat C."/>
            <person name="Nolan M."/>
            <person name="Ohm R."/>
            <person name="Pangilinan J."/>
            <person name="Pereira M."/>
            <person name="Perotto S."/>
            <person name="Peter M."/>
            <person name="Riley R."/>
            <person name="Sitrit Y."/>
            <person name="Stielow B."/>
            <person name="Szollosi G."/>
            <person name="Zifcakova L."/>
            <person name="Stursova M."/>
            <person name="Spatafora J.W."/>
            <person name="Tedersoo L."/>
            <person name="Vaario L.-M."/>
            <person name="Yamada A."/>
            <person name="Yan M."/>
            <person name="Wang P."/>
            <person name="Xu J."/>
            <person name="Bruns T."/>
            <person name="Baldrian P."/>
            <person name="Vilgalys R."/>
            <person name="Henrissat B."/>
            <person name="Grigoriev I.V."/>
            <person name="Hibbett D."/>
            <person name="Nagy L.G."/>
            <person name="Martin F.M."/>
        </authorList>
    </citation>
    <scope>NUCLEOTIDE SEQUENCE</scope>
    <source>
        <strain evidence="1">P2</strain>
    </source>
</reference>
<keyword evidence="2" id="KW-1185">Reference proteome</keyword>
<evidence type="ECO:0000313" key="1">
    <source>
        <dbReference type="EMBL" id="KAF9651443.1"/>
    </source>
</evidence>